<feature type="compositionally biased region" description="Basic and acidic residues" evidence="1">
    <location>
        <begin position="18"/>
        <end position="33"/>
    </location>
</feature>
<dbReference type="EMBL" id="AVOT02025482">
    <property type="protein sequence ID" value="MBW0516780.1"/>
    <property type="molecule type" value="Genomic_DNA"/>
</dbReference>
<evidence type="ECO:0000256" key="1">
    <source>
        <dbReference type="SAM" id="MobiDB-lite"/>
    </source>
</evidence>
<feature type="compositionally biased region" description="Polar residues" evidence="1">
    <location>
        <begin position="86"/>
        <end position="99"/>
    </location>
</feature>
<feature type="compositionally biased region" description="Basic and acidic residues" evidence="1">
    <location>
        <begin position="76"/>
        <end position="85"/>
    </location>
</feature>
<dbReference type="Proteomes" id="UP000765509">
    <property type="component" value="Unassembled WGS sequence"/>
</dbReference>
<proteinExistence type="predicted"/>
<feature type="region of interest" description="Disordered" evidence="1">
    <location>
        <begin position="76"/>
        <end position="105"/>
    </location>
</feature>
<protein>
    <submittedName>
        <fullName evidence="2">Uncharacterized protein</fullName>
    </submittedName>
</protein>
<comment type="caution">
    <text evidence="2">The sequence shown here is derived from an EMBL/GenBank/DDBJ whole genome shotgun (WGS) entry which is preliminary data.</text>
</comment>
<dbReference type="AlphaFoldDB" id="A0A9Q3E682"/>
<sequence length="105" mass="12246">MEAIVKSLQEGHAQLSKASKETNRRQNKVFEEQNHCKRDGDFLDQDLNKLFNVYQNMMPQPQGHVLDNPYHHRDIKPHAFLENKARSPSQYQHGENMSSSEKEAL</sequence>
<evidence type="ECO:0000313" key="2">
    <source>
        <dbReference type="EMBL" id="MBW0516780.1"/>
    </source>
</evidence>
<accession>A0A9Q3E682</accession>
<reference evidence="2" key="1">
    <citation type="submission" date="2021-03" db="EMBL/GenBank/DDBJ databases">
        <title>Draft genome sequence of rust myrtle Austropuccinia psidii MF-1, a brazilian biotype.</title>
        <authorList>
            <person name="Quecine M.C."/>
            <person name="Pachon D.M.R."/>
            <person name="Bonatelli M.L."/>
            <person name="Correr F.H."/>
            <person name="Franceschini L.M."/>
            <person name="Leite T.F."/>
            <person name="Margarido G.R.A."/>
            <person name="Almeida C.A."/>
            <person name="Ferrarezi J.A."/>
            <person name="Labate C.A."/>
        </authorList>
    </citation>
    <scope>NUCLEOTIDE SEQUENCE</scope>
    <source>
        <strain evidence="2">MF-1</strain>
    </source>
</reference>
<keyword evidence="3" id="KW-1185">Reference proteome</keyword>
<name>A0A9Q3E682_9BASI</name>
<gene>
    <name evidence="2" type="ORF">O181_056495</name>
</gene>
<organism evidence="2 3">
    <name type="scientific">Austropuccinia psidii MF-1</name>
    <dbReference type="NCBI Taxonomy" id="1389203"/>
    <lineage>
        <taxon>Eukaryota</taxon>
        <taxon>Fungi</taxon>
        <taxon>Dikarya</taxon>
        <taxon>Basidiomycota</taxon>
        <taxon>Pucciniomycotina</taxon>
        <taxon>Pucciniomycetes</taxon>
        <taxon>Pucciniales</taxon>
        <taxon>Sphaerophragmiaceae</taxon>
        <taxon>Austropuccinia</taxon>
    </lineage>
</organism>
<feature type="region of interest" description="Disordered" evidence="1">
    <location>
        <begin position="1"/>
        <end position="33"/>
    </location>
</feature>
<evidence type="ECO:0000313" key="3">
    <source>
        <dbReference type="Proteomes" id="UP000765509"/>
    </source>
</evidence>